<name>A0A1F5DLS6_9BACT</name>
<evidence type="ECO:0000259" key="1">
    <source>
        <dbReference type="Pfam" id="PF13439"/>
    </source>
</evidence>
<comment type="caution">
    <text evidence="2">The sequence shown here is derived from an EMBL/GenBank/DDBJ whole genome shotgun (WGS) entry which is preliminary data.</text>
</comment>
<organism evidence="2 3">
    <name type="scientific">Candidatus Beckwithbacteria bacterium RIFCSPHIGHO2_12_FULL_47_17</name>
    <dbReference type="NCBI Taxonomy" id="1797460"/>
    <lineage>
        <taxon>Bacteria</taxon>
        <taxon>Candidatus Beckwithiibacteriota</taxon>
    </lineage>
</organism>
<sequence length="325" mass="37864">MRVLFLSRFFWPHIGGVERHVEAVGRELTKLGHKITVITLKHEAKLPETQTYRDLKIVRLPYSNSKWGIWRALWQKRQILKSADIIHCHDVFFWYLPFRFFWINKPVFTTFHGWEGVYPIPKRNILIRKLSERLSFGSIAIGSFMKRWYGQKPDYISYGGVTLLCSDRSIKMLSGNPKEIIFIGRLDQDNAIEEYLAALKAIKEKFKLPVTFVGDGGWRGKAEKLGKVTGMVKDLTPYLKRPAYIFATSYLTIWEALAYNRPVFSLYQNQLKKDYLEKFPAAGSINISGSAEELVGQLKEPKKIKVILPTWKQVAQTYLKLWQKR</sequence>
<reference evidence="2 3" key="1">
    <citation type="journal article" date="2016" name="Nat. Commun.">
        <title>Thousands of microbial genomes shed light on interconnected biogeochemical processes in an aquifer system.</title>
        <authorList>
            <person name="Anantharaman K."/>
            <person name="Brown C.T."/>
            <person name="Hug L.A."/>
            <person name="Sharon I."/>
            <person name="Castelle C.J."/>
            <person name="Probst A.J."/>
            <person name="Thomas B.C."/>
            <person name="Singh A."/>
            <person name="Wilkins M.J."/>
            <person name="Karaoz U."/>
            <person name="Brodie E.L."/>
            <person name="Williams K.H."/>
            <person name="Hubbard S.S."/>
            <person name="Banfield J.F."/>
        </authorList>
    </citation>
    <scope>NUCLEOTIDE SEQUENCE [LARGE SCALE GENOMIC DNA]</scope>
</reference>
<dbReference type="STRING" id="1797460.A3E73_02835"/>
<dbReference type="InterPro" id="IPR028098">
    <property type="entry name" value="Glyco_trans_4-like_N"/>
</dbReference>
<dbReference type="EMBL" id="MEZN01000027">
    <property type="protein sequence ID" value="OGD56024.1"/>
    <property type="molecule type" value="Genomic_DNA"/>
</dbReference>
<evidence type="ECO:0000313" key="2">
    <source>
        <dbReference type="EMBL" id="OGD56024.1"/>
    </source>
</evidence>
<dbReference type="CDD" id="cd03801">
    <property type="entry name" value="GT4_PimA-like"/>
    <property type="match status" value="1"/>
</dbReference>
<dbReference type="Proteomes" id="UP000176791">
    <property type="component" value="Unassembled WGS sequence"/>
</dbReference>
<dbReference type="PANTHER" id="PTHR45947">
    <property type="entry name" value="SULFOQUINOVOSYL TRANSFERASE SQD2"/>
    <property type="match status" value="1"/>
</dbReference>
<dbReference type="GO" id="GO:0016757">
    <property type="term" value="F:glycosyltransferase activity"/>
    <property type="evidence" value="ECO:0007669"/>
    <property type="project" value="TreeGrafter"/>
</dbReference>
<feature type="domain" description="Glycosyltransferase subfamily 4-like N-terminal" evidence="1">
    <location>
        <begin position="14"/>
        <end position="123"/>
    </location>
</feature>
<dbReference type="AlphaFoldDB" id="A0A1F5DLS6"/>
<dbReference type="SUPFAM" id="SSF53756">
    <property type="entry name" value="UDP-Glycosyltransferase/glycogen phosphorylase"/>
    <property type="match status" value="1"/>
</dbReference>
<gene>
    <name evidence="2" type="ORF">A3E73_02835</name>
</gene>
<proteinExistence type="predicted"/>
<protein>
    <recommendedName>
        <fullName evidence="1">Glycosyltransferase subfamily 4-like N-terminal domain-containing protein</fullName>
    </recommendedName>
</protein>
<dbReference type="Gene3D" id="3.40.50.2000">
    <property type="entry name" value="Glycogen Phosphorylase B"/>
    <property type="match status" value="1"/>
</dbReference>
<dbReference type="Pfam" id="PF13439">
    <property type="entry name" value="Glyco_transf_4"/>
    <property type="match status" value="1"/>
</dbReference>
<evidence type="ECO:0000313" key="3">
    <source>
        <dbReference type="Proteomes" id="UP000176791"/>
    </source>
</evidence>
<dbReference type="PANTHER" id="PTHR45947:SF3">
    <property type="entry name" value="SULFOQUINOVOSYL TRANSFERASE SQD2"/>
    <property type="match status" value="1"/>
</dbReference>
<accession>A0A1F5DLS6</accession>
<dbReference type="InterPro" id="IPR050194">
    <property type="entry name" value="Glycosyltransferase_grp1"/>
</dbReference>